<dbReference type="InterPro" id="IPR001645">
    <property type="entry name" value="Folylpolyglutamate_synth"/>
</dbReference>
<evidence type="ECO:0000256" key="16">
    <source>
        <dbReference type="ARBA" id="ARBA00032510"/>
    </source>
</evidence>
<dbReference type="RefSeq" id="WP_011814587.1">
    <property type="nucleotide sequence ID" value="NC_008789.1"/>
</dbReference>
<evidence type="ECO:0000256" key="21">
    <source>
        <dbReference type="PIRNR" id="PIRNR001563"/>
    </source>
</evidence>
<evidence type="ECO:0000256" key="10">
    <source>
        <dbReference type="ARBA" id="ARBA00022741"/>
    </source>
</evidence>
<organism evidence="24 25">
    <name type="scientific">Halorhodospira halophila (strain DSM 244 / SL1)</name>
    <name type="common">Ectothiorhodospira halophila (strain DSM 244 / SL1)</name>
    <dbReference type="NCBI Taxonomy" id="349124"/>
    <lineage>
        <taxon>Bacteria</taxon>
        <taxon>Pseudomonadati</taxon>
        <taxon>Pseudomonadota</taxon>
        <taxon>Gammaproteobacteria</taxon>
        <taxon>Chromatiales</taxon>
        <taxon>Ectothiorhodospiraceae</taxon>
        <taxon>Halorhodospira</taxon>
    </lineage>
</organism>
<comment type="pathway">
    <text evidence="3">Cofactor biosynthesis; tetrahydrofolylpolyglutamate biosynthesis.</text>
</comment>
<name>A1WY03_HALHL</name>
<dbReference type="Gene3D" id="3.40.1190.10">
    <property type="entry name" value="Mur-like, catalytic domain"/>
    <property type="match status" value="1"/>
</dbReference>
<dbReference type="GO" id="GO:0008841">
    <property type="term" value="F:dihydrofolate synthase activity"/>
    <property type="evidence" value="ECO:0007669"/>
    <property type="project" value="UniProtKB-EC"/>
</dbReference>
<evidence type="ECO:0000256" key="20">
    <source>
        <dbReference type="ARBA" id="ARBA00049161"/>
    </source>
</evidence>
<keyword evidence="13" id="KW-0289">Folate biosynthesis</keyword>
<comment type="catalytic activity">
    <reaction evidence="18">
        <text>10-formyltetrahydrofolyl-(gamma-L-Glu)(n) + L-glutamate + ATP = 10-formyltetrahydrofolyl-(gamma-L-Glu)(n+1) + ADP + phosphate + H(+)</text>
        <dbReference type="Rhea" id="RHEA:51904"/>
        <dbReference type="Rhea" id="RHEA-COMP:13088"/>
        <dbReference type="Rhea" id="RHEA-COMP:14300"/>
        <dbReference type="ChEBI" id="CHEBI:15378"/>
        <dbReference type="ChEBI" id="CHEBI:29985"/>
        <dbReference type="ChEBI" id="CHEBI:30616"/>
        <dbReference type="ChEBI" id="CHEBI:43474"/>
        <dbReference type="ChEBI" id="CHEBI:134413"/>
        <dbReference type="ChEBI" id="CHEBI:456216"/>
        <dbReference type="EC" id="6.3.2.17"/>
    </reaction>
</comment>
<dbReference type="UniPathway" id="UPA00077">
    <property type="reaction ID" value="UER00157"/>
</dbReference>
<comment type="function">
    <text evidence="1">Functions in two distinct reactions of the de novo folate biosynthetic pathway. Catalyzes the addition of a glutamate residue to dihydropteroate (7,8-dihydropteroate or H2Pte) to form dihydrofolate (7,8-dihydrofolate monoglutamate or H2Pte-Glu). Also catalyzes successive additions of L-glutamate to tetrahydrofolate or 10-formyltetrahydrofolate or 5,10-methylenetetrahydrofolate, leading to folylpolyglutamate derivatives.</text>
</comment>
<dbReference type="GO" id="GO:0004326">
    <property type="term" value="F:tetrahydrofolylpolyglutamate synthase activity"/>
    <property type="evidence" value="ECO:0007669"/>
    <property type="project" value="UniProtKB-EC"/>
</dbReference>
<evidence type="ECO:0000256" key="5">
    <source>
        <dbReference type="ARBA" id="ARBA00013023"/>
    </source>
</evidence>
<proteinExistence type="inferred from homology"/>
<dbReference type="EMBL" id="CP000544">
    <property type="protein sequence ID" value="ABM62565.1"/>
    <property type="molecule type" value="Genomic_DNA"/>
</dbReference>
<keyword evidence="9" id="KW-0479">Metal-binding</keyword>
<comment type="catalytic activity">
    <reaction evidence="20">
        <text>7,8-dihydropteroate + L-glutamate + ATP = 7,8-dihydrofolate + ADP + phosphate + H(+)</text>
        <dbReference type="Rhea" id="RHEA:23584"/>
        <dbReference type="ChEBI" id="CHEBI:15378"/>
        <dbReference type="ChEBI" id="CHEBI:17839"/>
        <dbReference type="ChEBI" id="CHEBI:29985"/>
        <dbReference type="ChEBI" id="CHEBI:30616"/>
        <dbReference type="ChEBI" id="CHEBI:43474"/>
        <dbReference type="ChEBI" id="CHEBI:57451"/>
        <dbReference type="ChEBI" id="CHEBI:456216"/>
        <dbReference type="EC" id="6.3.2.12"/>
    </reaction>
</comment>
<dbReference type="InterPro" id="IPR036565">
    <property type="entry name" value="Mur-like_cat_sf"/>
</dbReference>
<evidence type="ECO:0000256" key="6">
    <source>
        <dbReference type="ARBA" id="ARBA00013025"/>
    </source>
</evidence>
<evidence type="ECO:0000256" key="14">
    <source>
        <dbReference type="ARBA" id="ARBA00030048"/>
    </source>
</evidence>
<dbReference type="GO" id="GO:0005524">
    <property type="term" value="F:ATP binding"/>
    <property type="evidence" value="ECO:0007669"/>
    <property type="project" value="UniProtKB-KW"/>
</dbReference>
<evidence type="ECO:0000259" key="22">
    <source>
        <dbReference type="Pfam" id="PF02875"/>
    </source>
</evidence>
<dbReference type="InterPro" id="IPR036615">
    <property type="entry name" value="Mur_ligase_C_dom_sf"/>
</dbReference>
<reference evidence="25" key="1">
    <citation type="submission" date="2006-12" db="EMBL/GenBank/DDBJ databases">
        <title>Complete sequence of Halorhodospira halophila SL1.</title>
        <authorList>
            <consortium name="US DOE Joint Genome Institute"/>
            <person name="Copeland A."/>
            <person name="Lucas S."/>
            <person name="Lapidus A."/>
            <person name="Barry K."/>
            <person name="Detter J.C."/>
            <person name="Glavina del Rio T."/>
            <person name="Hammon N."/>
            <person name="Israni S."/>
            <person name="Dalin E."/>
            <person name="Tice H."/>
            <person name="Pitluck S."/>
            <person name="Saunders E."/>
            <person name="Brettin T."/>
            <person name="Bruce D."/>
            <person name="Han C."/>
            <person name="Tapia R."/>
            <person name="Schmutz J."/>
            <person name="Larimer F."/>
            <person name="Land M."/>
            <person name="Hauser L."/>
            <person name="Kyrpides N."/>
            <person name="Mikhailova N."/>
            <person name="Hoff W."/>
            <person name="Richardson P."/>
        </authorList>
    </citation>
    <scope>NUCLEOTIDE SEQUENCE [LARGE SCALE GENOMIC DNA]</scope>
    <source>
        <strain evidence="25">DSM 244 / SL1</strain>
    </source>
</reference>
<evidence type="ECO:0000256" key="2">
    <source>
        <dbReference type="ARBA" id="ARBA00004799"/>
    </source>
</evidence>
<dbReference type="Pfam" id="PF02875">
    <property type="entry name" value="Mur_ligase_C"/>
    <property type="match status" value="1"/>
</dbReference>
<dbReference type="STRING" id="349124.Hhal_1801"/>
<dbReference type="EC" id="6.3.2.17" evidence="6"/>
<comment type="similarity">
    <text evidence="4 21">Belongs to the folylpolyglutamate synthase family.</text>
</comment>
<dbReference type="SUPFAM" id="SSF53244">
    <property type="entry name" value="MurD-like peptide ligases, peptide-binding domain"/>
    <property type="match status" value="1"/>
</dbReference>
<dbReference type="OrthoDB" id="9809356at2"/>
<dbReference type="GO" id="GO:0046872">
    <property type="term" value="F:metal ion binding"/>
    <property type="evidence" value="ECO:0007669"/>
    <property type="project" value="UniProtKB-KW"/>
</dbReference>
<sequence>MNGARRPQPAAPPDLEGWLARLEAAHPTAIDLGLERVAAVGLRLGVLAPAARVVTVGGTNGKGSVARTLEALLRGLGVSTALYTSPHFQRFNERMRLDGVEVADAPLVKALGRVEEARGDADVSLTYFEHTTLAAFDLFARSGARVWILEVGLGGRLDAVNAIDADVAVVTRIARDHAEFLGDDLQAIAAEKAGIFRKGRPAVIGQQDAPAALRQSALEVGAEVAQAGVEWTFSAEADGRWWWRCGEYHWGGLPASGIPGCAARGNVATALAALVQLPEAVGVDAAAVARLLDGVRVPGRLERIEAGSLEWLLDVAHNADGAEELARVLDDRTVTGQTRALFAVAARKDARALVAALSGRIDAWYLPQLDEPDMRNADELASQLADAGESVVHCGDGVATTLAALQGQAGPGDRVVVFGSFRTVAAVQAQQGWG</sequence>
<evidence type="ECO:0000256" key="8">
    <source>
        <dbReference type="ARBA" id="ARBA00022598"/>
    </source>
</evidence>
<evidence type="ECO:0000256" key="7">
    <source>
        <dbReference type="ARBA" id="ARBA00019357"/>
    </source>
</evidence>
<evidence type="ECO:0000256" key="4">
    <source>
        <dbReference type="ARBA" id="ARBA00008276"/>
    </source>
</evidence>
<dbReference type="EC" id="6.3.2.12" evidence="5"/>
<dbReference type="NCBIfam" id="TIGR01499">
    <property type="entry name" value="folC"/>
    <property type="match status" value="1"/>
</dbReference>
<comment type="pathway">
    <text evidence="2">Cofactor biosynthesis; tetrahydrofolate biosynthesis; 7,8-dihydrofolate from 2-amino-4-hydroxy-6-hydroxymethyl-7,8-dihydropteridine diphosphate and 4-aminobenzoate: step 2/2.</text>
</comment>
<evidence type="ECO:0000256" key="3">
    <source>
        <dbReference type="ARBA" id="ARBA00005150"/>
    </source>
</evidence>
<dbReference type="PANTHER" id="PTHR11136">
    <property type="entry name" value="FOLYLPOLYGLUTAMATE SYNTHASE-RELATED"/>
    <property type="match status" value="1"/>
</dbReference>
<comment type="catalytic activity">
    <reaction evidence="19">
        <text>(6R)-5,10-methylenetetrahydrofolyl-(gamma-L-Glu)(n) + L-glutamate + ATP = (6R)-5,10-methylenetetrahydrofolyl-(gamma-L-Glu)(n+1) + ADP + phosphate + H(+)</text>
        <dbReference type="Rhea" id="RHEA:51912"/>
        <dbReference type="Rhea" id="RHEA-COMP:13257"/>
        <dbReference type="Rhea" id="RHEA-COMP:13258"/>
        <dbReference type="ChEBI" id="CHEBI:15378"/>
        <dbReference type="ChEBI" id="CHEBI:29985"/>
        <dbReference type="ChEBI" id="CHEBI:30616"/>
        <dbReference type="ChEBI" id="CHEBI:43474"/>
        <dbReference type="ChEBI" id="CHEBI:136572"/>
        <dbReference type="ChEBI" id="CHEBI:456216"/>
        <dbReference type="EC" id="6.3.2.17"/>
    </reaction>
</comment>
<evidence type="ECO:0000256" key="12">
    <source>
        <dbReference type="ARBA" id="ARBA00022842"/>
    </source>
</evidence>
<dbReference type="PIRSF" id="PIRSF001563">
    <property type="entry name" value="Folylpolyglu_synth"/>
    <property type="match status" value="1"/>
</dbReference>
<dbReference type="GO" id="GO:0046656">
    <property type="term" value="P:folic acid biosynthetic process"/>
    <property type="evidence" value="ECO:0007669"/>
    <property type="project" value="UniProtKB-KW"/>
</dbReference>
<evidence type="ECO:0000256" key="9">
    <source>
        <dbReference type="ARBA" id="ARBA00022723"/>
    </source>
</evidence>
<keyword evidence="12" id="KW-0460">Magnesium</keyword>
<keyword evidence="8 21" id="KW-0436">Ligase</keyword>
<evidence type="ECO:0000256" key="11">
    <source>
        <dbReference type="ARBA" id="ARBA00022840"/>
    </source>
</evidence>
<feature type="domain" description="Mur ligase C-terminal" evidence="22">
    <location>
        <begin position="299"/>
        <end position="421"/>
    </location>
</feature>
<evidence type="ECO:0000256" key="15">
    <source>
        <dbReference type="ARBA" id="ARBA00030592"/>
    </source>
</evidence>
<keyword evidence="25" id="KW-1185">Reference proteome</keyword>
<evidence type="ECO:0000256" key="19">
    <source>
        <dbReference type="ARBA" id="ARBA00049035"/>
    </source>
</evidence>
<evidence type="ECO:0000313" key="25">
    <source>
        <dbReference type="Proteomes" id="UP000000647"/>
    </source>
</evidence>
<dbReference type="KEGG" id="hha:Hhal_1801"/>
<dbReference type="Gene3D" id="3.90.190.20">
    <property type="entry name" value="Mur ligase, C-terminal domain"/>
    <property type="match status" value="1"/>
</dbReference>
<dbReference type="AlphaFoldDB" id="A1WY03"/>
<gene>
    <name evidence="24" type="ordered locus">Hhal_1801</name>
</gene>
<comment type="catalytic activity">
    <reaction evidence="17">
        <text>(6S)-5,6,7,8-tetrahydrofolyl-(gamma-L-Glu)(n) + L-glutamate + ATP = (6S)-5,6,7,8-tetrahydrofolyl-(gamma-L-Glu)(n+1) + ADP + phosphate + H(+)</text>
        <dbReference type="Rhea" id="RHEA:10580"/>
        <dbReference type="Rhea" id="RHEA-COMP:14738"/>
        <dbReference type="Rhea" id="RHEA-COMP:14740"/>
        <dbReference type="ChEBI" id="CHEBI:15378"/>
        <dbReference type="ChEBI" id="CHEBI:29985"/>
        <dbReference type="ChEBI" id="CHEBI:30616"/>
        <dbReference type="ChEBI" id="CHEBI:43474"/>
        <dbReference type="ChEBI" id="CHEBI:141005"/>
        <dbReference type="ChEBI" id="CHEBI:456216"/>
        <dbReference type="EC" id="6.3.2.17"/>
    </reaction>
</comment>
<evidence type="ECO:0000256" key="17">
    <source>
        <dbReference type="ARBA" id="ARBA00047493"/>
    </source>
</evidence>
<evidence type="ECO:0000256" key="18">
    <source>
        <dbReference type="ARBA" id="ARBA00047808"/>
    </source>
</evidence>
<evidence type="ECO:0000256" key="13">
    <source>
        <dbReference type="ARBA" id="ARBA00022909"/>
    </source>
</evidence>
<reference evidence="24 25" key="2">
    <citation type="journal article" date="2013" name="Stand. Genomic Sci.">
        <title>Complete genome sequence of Halorhodospira halophila SL1.</title>
        <authorList>
            <person name="Challacombe J.F."/>
            <person name="Majid S."/>
            <person name="Deole R."/>
            <person name="Brettin T.S."/>
            <person name="Bruce D."/>
            <person name="Delano S.F."/>
            <person name="Detter J.C."/>
            <person name="Gleasner C.D."/>
            <person name="Han C.S."/>
            <person name="Misra M."/>
            <person name="Reitenga K.G."/>
            <person name="Mikhailova N."/>
            <person name="Woyke T."/>
            <person name="Pitluck S."/>
            <person name="Nolan M."/>
            <person name="Land M.L."/>
            <person name="Saunders E."/>
            <person name="Tapia R."/>
            <person name="Lapidus A."/>
            <person name="Ivanova N."/>
            <person name="Hoff W.D."/>
        </authorList>
    </citation>
    <scope>NUCLEOTIDE SEQUENCE [LARGE SCALE GENOMIC DNA]</scope>
    <source>
        <strain evidence="25">DSM 244 / SL1</strain>
    </source>
</reference>
<dbReference type="GO" id="GO:0005737">
    <property type="term" value="C:cytoplasm"/>
    <property type="evidence" value="ECO:0007669"/>
    <property type="project" value="TreeGrafter"/>
</dbReference>
<keyword evidence="11 21" id="KW-0067">ATP-binding</keyword>
<evidence type="ECO:0000259" key="23">
    <source>
        <dbReference type="Pfam" id="PF08245"/>
    </source>
</evidence>
<dbReference type="InterPro" id="IPR004101">
    <property type="entry name" value="Mur_ligase_C"/>
</dbReference>
<dbReference type="SUPFAM" id="SSF53623">
    <property type="entry name" value="MurD-like peptide ligases, catalytic domain"/>
    <property type="match status" value="1"/>
</dbReference>
<keyword evidence="10 21" id="KW-0547">Nucleotide-binding</keyword>
<protein>
    <recommendedName>
        <fullName evidence="7">Dihydrofolate synthase/folylpolyglutamate synthase</fullName>
        <ecNumber evidence="5">6.3.2.12</ecNumber>
        <ecNumber evidence="6">6.3.2.17</ecNumber>
    </recommendedName>
    <alternativeName>
        <fullName evidence="16">Folylpoly-gamma-glutamate synthetase-dihydrofolate synthetase</fullName>
    </alternativeName>
    <alternativeName>
        <fullName evidence="14">Folylpolyglutamate synthetase</fullName>
    </alternativeName>
    <alternativeName>
        <fullName evidence="15">Tetrahydrofolylpolyglutamate synthase</fullName>
    </alternativeName>
</protein>
<feature type="domain" description="Mur ligase central" evidence="23">
    <location>
        <begin position="56"/>
        <end position="224"/>
    </location>
</feature>
<dbReference type="HOGENOM" id="CLU_015869_1_0_6"/>
<evidence type="ECO:0000313" key="24">
    <source>
        <dbReference type="EMBL" id="ABM62565.1"/>
    </source>
</evidence>
<dbReference type="Pfam" id="PF08245">
    <property type="entry name" value="Mur_ligase_M"/>
    <property type="match status" value="1"/>
</dbReference>
<dbReference type="Proteomes" id="UP000000647">
    <property type="component" value="Chromosome"/>
</dbReference>
<dbReference type="eggNOG" id="COG0285">
    <property type="taxonomic scope" value="Bacteria"/>
</dbReference>
<dbReference type="InterPro" id="IPR013221">
    <property type="entry name" value="Mur_ligase_cen"/>
</dbReference>
<dbReference type="PANTHER" id="PTHR11136:SF0">
    <property type="entry name" value="DIHYDROFOLATE SYNTHETASE-RELATED"/>
    <property type="match status" value="1"/>
</dbReference>
<evidence type="ECO:0000256" key="1">
    <source>
        <dbReference type="ARBA" id="ARBA00002714"/>
    </source>
</evidence>
<dbReference type="GO" id="GO:0046654">
    <property type="term" value="P:tetrahydrofolate biosynthetic process"/>
    <property type="evidence" value="ECO:0007669"/>
    <property type="project" value="UniProtKB-UniPathway"/>
</dbReference>
<accession>A1WY03</accession>